<evidence type="ECO:0000256" key="3">
    <source>
        <dbReference type="PROSITE-ProRule" id="PRU00339"/>
    </source>
</evidence>
<name>A0A2P1PTF3_9GAMM</name>
<dbReference type="SUPFAM" id="SSF52540">
    <property type="entry name" value="P-loop containing nucleoside triphosphate hydrolases"/>
    <property type="match status" value="1"/>
</dbReference>
<feature type="repeat" description="TPR" evidence="3">
    <location>
        <begin position="859"/>
        <end position="892"/>
    </location>
</feature>
<evidence type="ECO:0000259" key="5">
    <source>
        <dbReference type="Pfam" id="PF12770"/>
    </source>
</evidence>
<organism evidence="6 7">
    <name type="scientific">Ahniella affigens</name>
    <dbReference type="NCBI Taxonomy" id="2021234"/>
    <lineage>
        <taxon>Bacteria</taxon>
        <taxon>Pseudomonadati</taxon>
        <taxon>Pseudomonadota</taxon>
        <taxon>Gammaproteobacteria</taxon>
        <taxon>Lysobacterales</taxon>
        <taxon>Rhodanobacteraceae</taxon>
        <taxon>Ahniella</taxon>
    </lineage>
</organism>
<dbReference type="Pfam" id="PF12770">
    <property type="entry name" value="CHAT"/>
    <property type="match status" value="1"/>
</dbReference>
<dbReference type="InterPro" id="IPR019734">
    <property type="entry name" value="TPR_rpt"/>
</dbReference>
<dbReference type="Gene3D" id="1.25.40.10">
    <property type="entry name" value="Tetratricopeptide repeat domain"/>
    <property type="match status" value="2"/>
</dbReference>
<dbReference type="InterPro" id="IPR007111">
    <property type="entry name" value="NACHT_NTPase"/>
</dbReference>
<feature type="domain" description="CHAT" evidence="5">
    <location>
        <begin position="116"/>
        <end position="369"/>
    </location>
</feature>
<dbReference type="SUPFAM" id="SSF48452">
    <property type="entry name" value="TPR-like"/>
    <property type="match status" value="2"/>
</dbReference>
<reference evidence="6 7" key="1">
    <citation type="submission" date="2018-03" db="EMBL/GenBank/DDBJ databases">
        <title>Ahniella affigens gen. nov., sp. nov., a gammaproteobacterium isolated from sandy soil near a stream.</title>
        <authorList>
            <person name="Ko Y."/>
            <person name="Kim J.-H."/>
        </authorList>
    </citation>
    <scope>NUCLEOTIDE SEQUENCE [LARGE SCALE GENOMIC DNA]</scope>
    <source>
        <strain evidence="6 7">D13</strain>
    </source>
</reference>
<gene>
    <name evidence="6" type="ORF">C7S18_13235</name>
</gene>
<evidence type="ECO:0000256" key="1">
    <source>
        <dbReference type="ARBA" id="ARBA00022737"/>
    </source>
</evidence>
<dbReference type="OrthoDB" id="5618688at2"/>
<keyword evidence="1" id="KW-0677">Repeat</keyword>
<accession>A0A2P1PTF3</accession>
<dbReference type="Gene3D" id="3.40.50.300">
    <property type="entry name" value="P-loop containing nucleotide triphosphate hydrolases"/>
    <property type="match status" value="1"/>
</dbReference>
<protein>
    <submittedName>
        <fullName evidence="6">Uncharacterized protein</fullName>
    </submittedName>
</protein>
<dbReference type="InterPro" id="IPR027417">
    <property type="entry name" value="P-loop_NTPase"/>
</dbReference>
<dbReference type="KEGG" id="xba:C7S18_13235"/>
<feature type="domain" description="NACHT" evidence="4">
    <location>
        <begin position="446"/>
        <end position="609"/>
    </location>
</feature>
<dbReference type="InterPro" id="IPR011990">
    <property type="entry name" value="TPR-like_helical_dom_sf"/>
</dbReference>
<dbReference type="InterPro" id="IPR024983">
    <property type="entry name" value="CHAT_dom"/>
</dbReference>
<feature type="repeat" description="TPR" evidence="3">
    <location>
        <begin position="979"/>
        <end position="1012"/>
    </location>
</feature>
<evidence type="ECO:0000259" key="4">
    <source>
        <dbReference type="Pfam" id="PF05729"/>
    </source>
</evidence>
<dbReference type="Pfam" id="PF13424">
    <property type="entry name" value="TPR_12"/>
    <property type="match status" value="3"/>
</dbReference>
<dbReference type="PANTHER" id="PTHR45641:SF19">
    <property type="entry name" value="NEPHROCYSTIN-3"/>
    <property type="match status" value="1"/>
</dbReference>
<keyword evidence="2 3" id="KW-0802">TPR repeat</keyword>
<dbReference type="Proteomes" id="UP000241074">
    <property type="component" value="Chromosome"/>
</dbReference>
<evidence type="ECO:0000313" key="6">
    <source>
        <dbReference type="EMBL" id="AVP98102.1"/>
    </source>
</evidence>
<dbReference type="SMART" id="SM00028">
    <property type="entry name" value="TPR"/>
    <property type="match status" value="7"/>
</dbReference>
<dbReference type="Pfam" id="PF05729">
    <property type="entry name" value="NACHT"/>
    <property type="match status" value="1"/>
</dbReference>
<evidence type="ECO:0000256" key="2">
    <source>
        <dbReference type="ARBA" id="ARBA00022803"/>
    </source>
</evidence>
<proteinExistence type="predicted"/>
<feature type="repeat" description="TPR" evidence="3">
    <location>
        <begin position="899"/>
        <end position="932"/>
    </location>
</feature>
<reference evidence="6 7" key="2">
    <citation type="submission" date="2018-03" db="EMBL/GenBank/DDBJ databases">
        <authorList>
            <person name="Keele B.F."/>
        </authorList>
    </citation>
    <scope>NUCLEOTIDE SEQUENCE [LARGE SCALE GENOMIC DNA]</scope>
    <source>
        <strain evidence="6 7">D13</strain>
    </source>
</reference>
<dbReference type="AlphaFoldDB" id="A0A2P1PTF3"/>
<evidence type="ECO:0000313" key="7">
    <source>
        <dbReference type="Proteomes" id="UP000241074"/>
    </source>
</evidence>
<sequence>MTADDATRDCLLIRHRPDASLSFEVQRVDRRGAQAGPPVVLEDPLSRKLGGSELDLGHELAWYLESYLDLPTGPNEARADRVQAALREWGRRSFDALFGQGQARDFYRDATRGGHKDLHLVVASDDARVLSWPWEALSDPQVGDLAHLCRIERQLDKAPEPMPLPEGLPKDRVCILLVTARPYQNDIAYRSITRPLVELIQQEQLPAEVKLLRPPTFEQLRRELQAHPGHYHIVHFDGHGGFGSVSGGSADRFKSPQGQLVFENADGSDDAITGAQLSQLLREHGIPIAVLNACQSAMINEQAEDAFASVATALLRAGVRSVVAMGYSLYVSGARQFLPAFYRQLFITGNVAEATRSGRGAMLAKPQRRGDVELQDWLVPVLYQQDPVRLTFSGRAKVSMQPHQSGLDRIPEAARVQASHAPHGVIGRDSAVLELERASRRAPPALLLHGLGGVGKTTLARGYIEWLAHTQGLPDKVIWQSLAEVRSFDYLRNRLVEELFGTDAMALPDAQKWPALIQALREHAVLIVWDNFESASGAADAGGTELEAMPAPERQQLKQWLEQLRGGRSRVLITSRSDEQWLGTVACYRMALGGLEGEERQELAQAILADQGLKLDPRDEATTKLIDSLMGHPLMMRAILPKLASTPSKQLRLDVEQYLHQADSSDPVEQWLYATLRYIEAGLPEALRPLLLPIGLHEGYIDADFLTEMAQQAQQPFELAQVCQALELLELAGLVRGLGNNVYEMHPALARQTRLRSVQMDTATRQAWEQGFCLVMASLADNYAPKELHEQRPVFAIFGDSFQRALELAQSRNDLDECGALLQAQAVYALNRRNLALAAQHYEAYAKICEHRAREDLAATPYHQLGRVAQERREFDAAEAWYRKSLAIEERQGNEHGAALTYHQLGRVAQERRDFDAAEAWYRKSLAIEERQNNEQGAASIYHHLGVVAQERRNFDAAEAWCRKSLAIWERRGDEHRAAVTYHQFGRVAEERRDFDAAEAWYRKSLAIKERQGNDHGAAITYHQLGVVAQERRDFDAAEAWYRKSLAIWERQGDEHYAAITYHQLGRVAEERRDFDAAEAWYRKSLAIKERQGNQNGAAISYGQLGNLAIHRRDFDVAEAWYRKALAAFERTGDRHYGDMVKRSLGRLADLRTGSSGEQSE</sequence>
<feature type="repeat" description="TPR" evidence="3">
    <location>
        <begin position="1059"/>
        <end position="1092"/>
    </location>
</feature>
<dbReference type="EMBL" id="CP027860">
    <property type="protein sequence ID" value="AVP98102.1"/>
    <property type="molecule type" value="Genomic_DNA"/>
</dbReference>
<dbReference type="PROSITE" id="PS50005">
    <property type="entry name" value="TPR"/>
    <property type="match status" value="4"/>
</dbReference>
<keyword evidence="7" id="KW-1185">Reference proteome</keyword>
<dbReference type="PANTHER" id="PTHR45641">
    <property type="entry name" value="TETRATRICOPEPTIDE REPEAT PROTEIN (AFU_ORTHOLOGUE AFUA_6G03870)"/>
    <property type="match status" value="1"/>
</dbReference>